<protein>
    <recommendedName>
        <fullName evidence="21">Dicer-like protein 1</fullName>
    </recommendedName>
</protein>
<reference evidence="19 20" key="2">
    <citation type="submission" date="2016-05" db="EMBL/GenBank/DDBJ databases">
        <title>Lineage-specific infection strategies underlie the spectrum of fungal disease in amphibians.</title>
        <authorList>
            <person name="Cuomo C.A."/>
            <person name="Farrer R.A."/>
            <person name="James T."/>
            <person name="Longcore J."/>
            <person name="Birren B."/>
        </authorList>
    </citation>
    <scope>NUCLEOTIDE SEQUENCE [LARGE SCALE GENOMIC DNA]</scope>
    <source>
        <strain evidence="19 20">JEL423</strain>
    </source>
</reference>
<dbReference type="VEuPathDB" id="FungiDB:BDEG_25479"/>
<dbReference type="GO" id="GO:0005524">
    <property type="term" value="F:ATP binding"/>
    <property type="evidence" value="ECO:0007669"/>
    <property type="project" value="UniProtKB-KW"/>
</dbReference>
<dbReference type="STRING" id="403673.A0A177WPB4"/>
<dbReference type="InterPro" id="IPR027417">
    <property type="entry name" value="P-loop_NTPase"/>
</dbReference>
<keyword evidence="11" id="KW-0943">RNA-mediated gene silencing</keyword>
<feature type="region of interest" description="Disordered" evidence="14">
    <location>
        <begin position="1648"/>
        <end position="1699"/>
    </location>
</feature>
<dbReference type="GO" id="GO:0005737">
    <property type="term" value="C:cytoplasm"/>
    <property type="evidence" value="ECO:0007669"/>
    <property type="project" value="TreeGrafter"/>
</dbReference>
<evidence type="ECO:0000259" key="16">
    <source>
        <dbReference type="PROSITE" id="PS50142"/>
    </source>
</evidence>
<feature type="domain" description="Dicer dsRNA-binding fold" evidence="18">
    <location>
        <begin position="718"/>
        <end position="810"/>
    </location>
</feature>
<evidence type="ECO:0000256" key="1">
    <source>
        <dbReference type="ARBA" id="ARBA00001936"/>
    </source>
</evidence>
<gene>
    <name evidence="19" type="ORF">BDEG_25479</name>
</gene>
<dbReference type="Gene3D" id="3.40.50.300">
    <property type="entry name" value="P-loop containing nucleotide triphosphate hydrolases"/>
    <property type="match status" value="2"/>
</dbReference>
<dbReference type="Pfam" id="PF03368">
    <property type="entry name" value="Dicer_dimer"/>
    <property type="match status" value="1"/>
</dbReference>
<dbReference type="Proteomes" id="UP000077115">
    <property type="component" value="Unassembled WGS sequence"/>
</dbReference>
<keyword evidence="10 13" id="KW-0694">RNA-binding</keyword>
<evidence type="ECO:0000259" key="17">
    <source>
        <dbReference type="PROSITE" id="PS51192"/>
    </source>
</evidence>
<keyword evidence="6" id="KW-0378">Hydrolase</keyword>
<dbReference type="SUPFAM" id="SSF54768">
    <property type="entry name" value="dsRNA-binding domain-like"/>
    <property type="match status" value="1"/>
</dbReference>
<dbReference type="PROSITE" id="PS51327">
    <property type="entry name" value="DICER_DSRBF"/>
    <property type="match status" value="1"/>
</dbReference>
<dbReference type="InterPro" id="IPR036389">
    <property type="entry name" value="RNase_III_sf"/>
</dbReference>
<feature type="domain" description="RNase III" evidence="16">
    <location>
        <begin position="1169"/>
        <end position="1295"/>
    </location>
</feature>
<dbReference type="EMBL" id="DS022306">
    <property type="protein sequence ID" value="OAJ41958.1"/>
    <property type="molecule type" value="Genomic_DNA"/>
</dbReference>
<feature type="domain" description="RNase III" evidence="16">
    <location>
        <begin position="1347"/>
        <end position="1509"/>
    </location>
</feature>
<proteinExistence type="predicted"/>
<feature type="domain" description="Helicase ATP-binding" evidence="17">
    <location>
        <begin position="116"/>
        <end position="295"/>
    </location>
</feature>
<dbReference type="PROSITE" id="PS51192">
    <property type="entry name" value="HELICASE_ATP_BIND_1"/>
    <property type="match status" value="1"/>
</dbReference>
<dbReference type="Gene3D" id="1.10.1520.10">
    <property type="entry name" value="Ribonuclease III domain"/>
    <property type="match status" value="2"/>
</dbReference>
<dbReference type="InterPro" id="IPR005034">
    <property type="entry name" value="Dicer_dimerisation"/>
</dbReference>
<evidence type="ECO:0000256" key="7">
    <source>
        <dbReference type="ARBA" id="ARBA00022806"/>
    </source>
</evidence>
<dbReference type="GO" id="GO:0003723">
    <property type="term" value="F:RNA binding"/>
    <property type="evidence" value="ECO:0007669"/>
    <property type="project" value="UniProtKB-UniRule"/>
</dbReference>
<dbReference type="SMART" id="SM00535">
    <property type="entry name" value="RIBOc"/>
    <property type="match status" value="2"/>
</dbReference>
<dbReference type="PROSITE" id="PS50137">
    <property type="entry name" value="DS_RBD"/>
    <property type="match status" value="1"/>
</dbReference>
<dbReference type="Pfam" id="PF04851">
    <property type="entry name" value="ResIII"/>
    <property type="match status" value="1"/>
</dbReference>
<evidence type="ECO:0000256" key="14">
    <source>
        <dbReference type="SAM" id="MobiDB-lite"/>
    </source>
</evidence>
<evidence type="ECO:0000256" key="4">
    <source>
        <dbReference type="ARBA" id="ARBA00022737"/>
    </source>
</evidence>
<dbReference type="GO" id="GO:0003677">
    <property type="term" value="F:DNA binding"/>
    <property type="evidence" value="ECO:0007669"/>
    <property type="project" value="InterPro"/>
</dbReference>
<dbReference type="SUPFAM" id="SSF69065">
    <property type="entry name" value="RNase III domain-like"/>
    <property type="match status" value="2"/>
</dbReference>
<dbReference type="InterPro" id="IPR006935">
    <property type="entry name" value="Helicase/UvrB_N"/>
</dbReference>
<dbReference type="eggNOG" id="KOG0701">
    <property type="taxonomic scope" value="Eukaryota"/>
</dbReference>
<sequence>MSDRSALKRTVDSTLAEDSTAVLDISPCTKRQQYVCSLLPRLDQSFISTQHSRQFIQEPSTSANPSTPITAIHQHYTQYREEIDRLFTALSEPCSIPELELVDLHSFESNHLSNQIYNLIQKENVVVALPPNINKTILSLSVIELFNSLQRNDNNPIYKTSVILVPSSCSVIKKTQFINTHSKLHTNYTEDINIVEDLQTEFWTKKPIQADIVVMTASTLMHLLNKKYVLMSEFNLVVFDECHSICSDQSHRLFLHTYWTFNAKNISWRTLGVTSLSNFNKDNLCDSLCELQNKLLSKAVVSNMQGDICLFKPPPTETVVYFDASLSQSMPHIYDDIHKKCPELAQDLYCQLNVLSELCNLFGSWCVERLLDMTILWYLRKLKCAALFKTSMPVHDSSLTSCHNQKNDSFFECNLDCSKAVLYFDTRDIISQAELLDDPLFSNPLWKTKLNSRSDRIVKFCTDHIVSSKFGLKHNLILPCTVSSKFQSLVDILNWLSTIPKACGIVMMKMTSHIKIIQFMIASHPNLIVLKPLVLNEPLGMDTSDNSISIDAFRKGNCNLLITTWIPEEICDITPIHVVIQYDADMQVSDYKQYQKRQCFSESQFIVLMGKSAKDEPNCFMDIQQKESQMHAMPIQLLLDDHQQAVSSKLRCDQVTGMSLESTLDSISSPFSESPLVAPCSPTYHHRETLDTFTSESLSQDITYEIPNSNSVIRLADSIRILHEYCATLTVNNVQYKPQYRYMQSKSLLFYVEIVMPDYIRQECQKTIGPENVSKKIAKRMAALKLVKQLHLCGELDKFLEKSNVTALAKTRKKMHDQVEPASITPSFGSFDIFPLNIPTVFDCTWTVDACAWLSIIIIRTDSSRPVKLTKQNDVVCASAKAFKESLEASSAIQHTSNLPTITDIPLQIGIVTCGKDNAQTEFLDLDFHGESKQIQILTLEHQFKLTLKNIASFKKYHFHVFSGILRSSFDEASDWGMLCVPIDISVVTSLAFNPLTTLADNVIDWDELKFSKHCDNINVMDIMCDPLEPFTGHCDMVLFDRLQYSRKYTVLDVCYDKNPSTVIPKMFKFNTVKSYYMNQLKYQDTIKDDQPLIRGLSIPPPVQTKQLRLVNHEAYLLPQFLGVYPIKRTHLHQALVLPLITQKIWHYFLARDIKYGYGLTLANQAFTGSQFSATPKLLQIATTSSASNMGYSYERLETLGDSFLKIHQSLHLFCRNPFKNEGWMTQQRIKIEKNQVLHQKALDAGLQHFILTKPLTKRNWVPPAKNIRLNQEISNKTLAGSIEAVIGACVEEGGVEQAALAVSRLLSDEYETDWSNYHHDLYTSIQASPSSTDYYESVVHVDTIATKQIEEQIGYTFRDKTLLWEALTHSGTGKLGSMFQRLEFLGDAVLSYLAMQHLYKITPPLNPGGLSKLRAELVCNQFLACVSIQIGLVKYIRHTDMTMEAAIGRFTAWVQGYLASESSTPLPISTSATQIASARLFWNKGNTAPKTAGDVYESMLGAVFVDSQFDIHCVQSMFDITVISPWWWRFTSLFGGESMIYENPVAELRTLSYSLFKCVKIDYTYEYGLHGGTTATITYHNMVLAQCLGTGQRDAKKAAACTAVEYVNTHKDELKDLCDCAHQQKQESTETKVYAADSIICFDSDKDKPTRSNKESARLSIEYATTTDQQDPASDWGESVDQATHAPLESIAISPDTL</sequence>
<dbReference type="InterPro" id="IPR014001">
    <property type="entry name" value="Helicase_ATP-bd"/>
</dbReference>
<evidence type="ECO:0000256" key="13">
    <source>
        <dbReference type="PROSITE-ProRule" id="PRU00657"/>
    </source>
</evidence>
<dbReference type="PROSITE" id="PS00517">
    <property type="entry name" value="RNASE_3_1"/>
    <property type="match status" value="1"/>
</dbReference>
<comment type="cofactor">
    <cofactor evidence="1">
        <name>Mn(2+)</name>
        <dbReference type="ChEBI" id="CHEBI:29035"/>
    </cofactor>
</comment>
<dbReference type="InterPro" id="IPR014720">
    <property type="entry name" value="dsRBD_dom"/>
</dbReference>
<keyword evidence="4" id="KW-0677">Repeat</keyword>
<dbReference type="GO" id="GO:0005634">
    <property type="term" value="C:nucleus"/>
    <property type="evidence" value="ECO:0007669"/>
    <property type="project" value="TreeGrafter"/>
</dbReference>
<evidence type="ECO:0000256" key="9">
    <source>
        <dbReference type="ARBA" id="ARBA00022842"/>
    </source>
</evidence>
<keyword evidence="3" id="KW-0479">Metal-binding</keyword>
<keyword evidence="12" id="KW-0464">Manganese</keyword>
<keyword evidence="5" id="KW-0547">Nucleotide-binding</keyword>
<keyword evidence="7" id="KW-0347">Helicase</keyword>
<evidence type="ECO:0000313" key="20">
    <source>
        <dbReference type="Proteomes" id="UP000077115"/>
    </source>
</evidence>
<dbReference type="Pfam" id="PF00271">
    <property type="entry name" value="Helicase_C"/>
    <property type="match status" value="1"/>
</dbReference>
<dbReference type="GO" id="GO:0030422">
    <property type="term" value="P:siRNA processing"/>
    <property type="evidence" value="ECO:0007669"/>
    <property type="project" value="TreeGrafter"/>
</dbReference>
<keyword evidence="8" id="KW-0067">ATP-binding</keyword>
<evidence type="ECO:0000259" key="15">
    <source>
        <dbReference type="PROSITE" id="PS50137"/>
    </source>
</evidence>
<evidence type="ECO:0000256" key="8">
    <source>
        <dbReference type="ARBA" id="ARBA00022840"/>
    </source>
</evidence>
<evidence type="ECO:0000256" key="10">
    <source>
        <dbReference type="ARBA" id="ARBA00022884"/>
    </source>
</evidence>
<dbReference type="GO" id="GO:0046872">
    <property type="term" value="F:metal ion binding"/>
    <property type="evidence" value="ECO:0007669"/>
    <property type="project" value="UniProtKB-KW"/>
</dbReference>
<feature type="compositionally biased region" description="Polar residues" evidence="14">
    <location>
        <begin position="1664"/>
        <end position="1673"/>
    </location>
</feature>
<evidence type="ECO:0000256" key="11">
    <source>
        <dbReference type="ARBA" id="ARBA00023158"/>
    </source>
</evidence>
<dbReference type="InterPro" id="IPR001650">
    <property type="entry name" value="Helicase_C-like"/>
</dbReference>
<dbReference type="InterPro" id="IPR038248">
    <property type="entry name" value="Dicer_dimer_sf"/>
</dbReference>
<dbReference type="PROSITE" id="PS50142">
    <property type="entry name" value="RNASE_3_2"/>
    <property type="match status" value="2"/>
</dbReference>
<feature type="compositionally biased region" description="Basic and acidic residues" evidence="14">
    <location>
        <begin position="1648"/>
        <end position="1658"/>
    </location>
</feature>
<evidence type="ECO:0000256" key="12">
    <source>
        <dbReference type="ARBA" id="ARBA00023211"/>
    </source>
</evidence>
<evidence type="ECO:0000256" key="5">
    <source>
        <dbReference type="ARBA" id="ARBA00022741"/>
    </source>
</evidence>
<keyword evidence="9" id="KW-0460">Magnesium</keyword>
<dbReference type="CDD" id="cd00593">
    <property type="entry name" value="RIBOc"/>
    <property type="match status" value="2"/>
</dbReference>
<feature type="domain" description="DRBM" evidence="15">
    <location>
        <begin position="717"/>
        <end position="792"/>
    </location>
</feature>
<dbReference type="InterPro" id="IPR000999">
    <property type="entry name" value="RNase_III_dom"/>
</dbReference>
<evidence type="ECO:0000313" key="19">
    <source>
        <dbReference type="EMBL" id="OAJ41958.1"/>
    </source>
</evidence>
<dbReference type="Pfam" id="PF00636">
    <property type="entry name" value="Ribonuclease_3"/>
    <property type="match status" value="2"/>
</dbReference>
<accession>A0A177WPB4</accession>
<organism evidence="19 20">
    <name type="scientific">Batrachochytrium dendrobatidis (strain JEL423)</name>
    <dbReference type="NCBI Taxonomy" id="403673"/>
    <lineage>
        <taxon>Eukaryota</taxon>
        <taxon>Fungi</taxon>
        <taxon>Fungi incertae sedis</taxon>
        <taxon>Chytridiomycota</taxon>
        <taxon>Chytridiomycota incertae sedis</taxon>
        <taxon>Chytridiomycetes</taxon>
        <taxon>Rhizophydiales</taxon>
        <taxon>Rhizophydiales incertae sedis</taxon>
        <taxon>Batrachochytrium</taxon>
    </lineage>
</organism>
<dbReference type="GO" id="GO:0004386">
    <property type="term" value="F:helicase activity"/>
    <property type="evidence" value="ECO:0007669"/>
    <property type="project" value="UniProtKB-KW"/>
</dbReference>
<evidence type="ECO:0000256" key="2">
    <source>
        <dbReference type="ARBA" id="ARBA00001946"/>
    </source>
</evidence>
<name>A0A177WPB4_BATDL</name>
<dbReference type="PANTHER" id="PTHR14950">
    <property type="entry name" value="DICER-RELATED"/>
    <property type="match status" value="1"/>
</dbReference>
<dbReference type="PANTHER" id="PTHR14950:SF37">
    <property type="entry name" value="ENDORIBONUCLEASE DICER"/>
    <property type="match status" value="1"/>
</dbReference>
<dbReference type="GO" id="GO:0004525">
    <property type="term" value="F:ribonuclease III activity"/>
    <property type="evidence" value="ECO:0007669"/>
    <property type="project" value="InterPro"/>
</dbReference>
<evidence type="ECO:0000256" key="6">
    <source>
        <dbReference type="ARBA" id="ARBA00022801"/>
    </source>
</evidence>
<evidence type="ECO:0000259" key="18">
    <source>
        <dbReference type="PROSITE" id="PS51327"/>
    </source>
</evidence>
<evidence type="ECO:0000256" key="3">
    <source>
        <dbReference type="ARBA" id="ARBA00022723"/>
    </source>
</evidence>
<dbReference type="SUPFAM" id="SSF52540">
    <property type="entry name" value="P-loop containing nucleoside triphosphate hydrolases"/>
    <property type="match status" value="2"/>
</dbReference>
<comment type="cofactor">
    <cofactor evidence="2">
        <name>Mg(2+)</name>
        <dbReference type="ChEBI" id="CHEBI:18420"/>
    </cofactor>
</comment>
<evidence type="ECO:0008006" key="21">
    <source>
        <dbReference type="Google" id="ProtNLM"/>
    </source>
</evidence>
<dbReference type="Gene3D" id="3.30.160.380">
    <property type="entry name" value="Dicer dimerisation domain"/>
    <property type="match status" value="1"/>
</dbReference>
<reference evidence="19 20" key="1">
    <citation type="submission" date="2006-10" db="EMBL/GenBank/DDBJ databases">
        <title>The Genome Sequence of Batrachochytrium dendrobatidis JEL423.</title>
        <authorList>
            <consortium name="The Broad Institute Genome Sequencing Platform"/>
            <person name="Birren B."/>
            <person name="Lander E."/>
            <person name="Galagan J."/>
            <person name="Cuomo C."/>
            <person name="Devon K."/>
            <person name="Jaffe D."/>
            <person name="Butler J."/>
            <person name="Alvarez P."/>
            <person name="Gnerre S."/>
            <person name="Grabherr M."/>
            <person name="Kleber M."/>
            <person name="Mauceli E."/>
            <person name="Brockman W."/>
            <person name="Young S."/>
            <person name="LaButti K."/>
            <person name="Sykes S."/>
            <person name="DeCaprio D."/>
            <person name="Crawford M."/>
            <person name="Koehrsen M."/>
            <person name="Engels R."/>
            <person name="Montgomery P."/>
            <person name="Pearson M."/>
            <person name="Howarth C."/>
            <person name="Larson L."/>
            <person name="White J."/>
            <person name="O'Leary S."/>
            <person name="Kodira C."/>
            <person name="Zeng Q."/>
            <person name="Yandava C."/>
            <person name="Alvarado L."/>
            <person name="Longcore J."/>
            <person name="James T."/>
        </authorList>
    </citation>
    <scope>NUCLEOTIDE SEQUENCE [LARGE SCALE GENOMIC DNA]</scope>
    <source>
        <strain evidence="19 20">JEL423</strain>
    </source>
</reference>